<keyword evidence="8 11" id="KW-1133">Transmembrane helix</keyword>
<dbReference type="GO" id="GO:0005886">
    <property type="term" value="C:plasma membrane"/>
    <property type="evidence" value="ECO:0007669"/>
    <property type="project" value="UniProtKB-SubCell"/>
</dbReference>
<keyword evidence="6 10" id="KW-0812">Transmembrane</keyword>
<evidence type="ECO:0000256" key="5">
    <source>
        <dbReference type="ARBA" id="ARBA00022519"/>
    </source>
</evidence>
<keyword evidence="9 11" id="KW-0472">Membrane</keyword>
<dbReference type="PANTHER" id="PTHR30558:SF12">
    <property type="entry name" value="BIOPOLYMER TRANSPORT PROTEIN EXBD"/>
    <property type="match status" value="1"/>
</dbReference>
<accession>A0A1F5RCJ2</accession>
<sequence length="135" mass="14670">MRRERFHIPPMDSINITNLVDVCMALLIIFMITAPMMRSGVDVALPKADSSKPQIEEGLTIVLTSGSKILINDQPVSGKAFSQVVKGLLARNAGRPVYLKADKSVPYGLVVEIIGQLKELKVDNLGLVTEPKASK</sequence>
<protein>
    <recommendedName>
        <fullName evidence="14">Protein TolR</fullName>
    </recommendedName>
</protein>
<evidence type="ECO:0000256" key="6">
    <source>
        <dbReference type="ARBA" id="ARBA00022692"/>
    </source>
</evidence>
<proteinExistence type="inferred from homology"/>
<dbReference type="InterPro" id="IPR003400">
    <property type="entry name" value="ExbD"/>
</dbReference>
<evidence type="ECO:0000256" key="7">
    <source>
        <dbReference type="ARBA" id="ARBA00022927"/>
    </source>
</evidence>
<evidence type="ECO:0000256" key="1">
    <source>
        <dbReference type="ARBA" id="ARBA00004249"/>
    </source>
</evidence>
<dbReference type="Pfam" id="PF02472">
    <property type="entry name" value="ExbD"/>
    <property type="match status" value="1"/>
</dbReference>
<dbReference type="Gene3D" id="3.30.420.270">
    <property type="match status" value="1"/>
</dbReference>
<keyword evidence="3 10" id="KW-0813">Transport</keyword>
<reference evidence="12 13" key="1">
    <citation type="journal article" date="2016" name="Nat. Commun.">
        <title>Thousands of microbial genomes shed light on interconnected biogeochemical processes in an aquifer system.</title>
        <authorList>
            <person name="Anantharaman K."/>
            <person name="Brown C.T."/>
            <person name="Hug L.A."/>
            <person name="Sharon I."/>
            <person name="Castelle C.J."/>
            <person name="Probst A.J."/>
            <person name="Thomas B.C."/>
            <person name="Singh A."/>
            <person name="Wilkins M.J."/>
            <person name="Karaoz U."/>
            <person name="Brodie E.L."/>
            <person name="Williams K.H."/>
            <person name="Hubbard S.S."/>
            <person name="Banfield J.F."/>
        </authorList>
    </citation>
    <scope>NUCLEOTIDE SEQUENCE [LARGE SCALE GENOMIC DNA]</scope>
</reference>
<evidence type="ECO:0000256" key="10">
    <source>
        <dbReference type="RuleBase" id="RU003879"/>
    </source>
</evidence>
<dbReference type="AlphaFoldDB" id="A0A1F5RCJ2"/>
<keyword evidence="4" id="KW-1003">Cell membrane</keyword>
<dbReference type="EMBL" id="MFFM01000034">
    <property type="protein sequence ID" value="OGF12189.1"/>
    <property type="molecule type" value="Genomic_DNA"/>
</dbReference>
<evidence type="ECO:0000256" key="3">
    <source>
        <dbReference type="ARBA" id="ARBA00022448"/>
    </source>
</evidence>
<evidence type="ECO:0008006" key="14">
    <source>
        <dbReference type="Google" id="ProtNLM"/>
    </source>
</evidence>
<comment type="subcellular location">
    <subcellularLocation>
        <location evidence="1">Cell inner membrane</location>
        <topology evidence="1">Single-pass type II membrane protein</topology>
    </subcellularLocation>
    <subcellularLocation>
        <location evidence="10">Cell membrane</location>
        <topology evidence="10">Single-pass type II membrane protein</topology>
    </subcellularLocation>
</comment>
<comment type="similarity">
    <text evidence="2 10">Belongs to the ExbD/TolR family.</text>
</comment>
<evidence type="ECO:0000256" key="2">
    <source>
        <dbReference type="ARBA" id="ARBA00005811"/>
    </source>
</evidence>
<feature type="transmembrane region" description="Helical" evidence="11">
    <location>
        <begin position="16"/>
        <end position="37"/>
    </location>
</feature>
<evidence type="ECO:0000256" key="4">
    <source>
        <dbReference type="ARBA" id="ARBA00022475"/>
    </source>
</evidence>
<keyword evidence="7 10" id="KW-0653">Protein transport</keyword>
<evidence type="ECO:0000313" key="12">
    <source>
        <dbReference type="EMBL" id="OGF12189.1"/>
    </source>
</evidence>
<gene>
    <name evidence="12" type="ORF">A2024_04165</name>
</gene>
<evidence type="ECO:0000256" key="11">
    <source>
        <dbReference type="SAM" id="Phobius"/>
    </source>
</evidence>
<evidence type="ECO:0000313" key="13">
    <source>
        <dbReference type="Proteomes" id="UP000177230"/>
    </source>
</evidence>
<name>A0A1F5RCJ2_9BACT</name>
<keyword evidence="5" id="KW-0997">Cell inner membrane</keyword>
<dbReference type="Proteomes" id="UP000177230">
    <property type="component" value="Unassembled WGS sequence"/>
</dbReference>
<dbReference type="GO" id="GO:0022857">
    <property type="term" value="F:transmembrane transporter activity"/>
    <property type="evidence" value="ECO:0007669"/>
    <property type="project" value="InterPro"/>
</dbReference>
<dbReference type="PANTHER" id="PTHR30558">
    <property type="entry name" value="EXBD MEMBRANE COMPONENT OF PMF-DRIVEN MACROMOLECULE IMPORT SYSTEM"/>
    <property type="match status" value="1"/>
</dbReference>
<dbReference type="GO" id="GO:0015031">
    <property type="term" value="P:protein transport"/>
    <property type="evidence" value="ECO:0007669"/>
    <property type="project" value="UniProtKB-KW"/>
</dbReference>
<evidence type="ECO:0000256" key="8">
    <source>
        <dbReference type="ARBA" id="ARBA00022989"/>
    </source>
</evidence>
<evidence type="ECO:0000256" key="9">
    <source>
        <dbReference type="ARBA" id="ARBA00023136"/>
    </source>
</evidence>
<comment type="caution">
    <text evidence="12">The sequence shown here is derived from an EMBL/GenBank/DDBJ whole genome shotgun (WGS) entry which is preliminary data.</text>
</comment>
<organism evidence="12 13">
    <name type="scientific">Candidatus Edwardsbacteria bacterium GWF2_54_11</name>
    <dbReference type="NCBI Taxonomy" id="1817851"/>
    <lineage>
        <taxon>Bacteria</taxon>
        <taxon>Candidatus Edwardsiibacteriota</taxon>
    </lineage>
</organism>